<organism evidence="2 3">
    <name type="scientific">Mycobacterium tuberculosis</name>
    <dbReference type="NCBI Taxonomy" id="1773"/>
    <lineage>
        <taxon>Bacteria</taxon>
        <taxon>Bacillati</taxon>
        <taxon>Actinomycetota</taxon>
        <taxon>Actinomycetes</taxon>
        <taxon>Mycobacteriales</taxon>
        <taxon>Mycobacteriaceae</taxon>
        <taxon>Mycobacterium</taxon>
        <taxon>Mycobacterium tuberculosis complex</taxon>
    </lineage>
</organism>
<proteinExistence type="predicted"/>
<feature type="compositionally biased region" description="Polar residues" evidence="1">
    <location>
        <begin position="9"/>
        <end position="25"/>
    </location>
</feature>
<dbReference type="Proteomes" id="UP000046680">
    <property type="component" value="Unassembled WGS sequence"/>
</dbReference>
<protein>
    <submittedName>
        <fullName evidence="2">Uncharacterized protein</fullName>
    </submittedName>
</protein>
<evidence type="ECO:0000256" key="1">
    <source>
        <dbReference type="SAM" id="MobiDB-lite"/>
    </source>
</evidence>
<feature type="region of interest" description="Disordered" evidence="1">
    <location>
        <begin position="1"/>
        <end position="31"/>
    </location>
</feature>
<gene>
    <name evidence="2" type="ORF">ERS007657_02762</name>
</gene>
<sequence length="31" mass="3394">MPEVPHASSGRSGLFNQTSQPQYNSRAIDMS</sequence>
<evidence type="ECO:0000313" key="3">
    <source>
        <dbReference type="Proteomes" id="UP000046680"/>
    </source>
</evidence>
<evidence type="ECO:0000313" key="2">
    <source>
        <dbReference type="EMBL" id="CFR89340.1"/>
    </source>
</evidence>
<accession>A0A654U367</accession>
<reference evidence="2 3" key="1">
    <citation type="submission" date="2015-03" db="EMBL/GenBank/DDBJ databases">
        <authorList>
            <consortium name="Pathogen Informatics"/>
        </authorList>
    </citation>
    <scope>NUCLEOTIDE SEQUENCE [LARGE SCALE GENOMIC DNA]</scope>
    <source>
        <strain evidence="2 3">C09601061</strain>
    </source>
</reference>
<dbReference type="EMBL" id="CGCX01001138">
    <property type="protein sequence ID" value="CFR89340.1"/>
    <property type="molecule type" value="Genomic_DNA"/>
</dbReference>
<dbReference type="AlphaFoldDB" id="A0A654U367"/>
<name>A0A654U367_MYCTX</name>